<feature type="transmembrane region" description="Helical" evidence="1">
    <location>
        <begin position="75"/>
        <end position="93"/>
    </location>
</feature>
<feature type="transmembrane region" description="Helical" evidence="1">
    <location>
        <begin position="12"/>
        <end position="33"/>
    </location>
</feature>
<organism evidence="2 3">
    <name type="scientific">Parabacteroides distasonis</name>
    <dbReference type="NCBI Taxonomy" id="823"/>
    <lineage>
        <taxon>Bacteria</taxon>
        <taxon>Pseudomonadati</taxon>
        <taxon>Bacteroidota</taxon>
        <taxon>Bacteroidia</taxon>
        <taxon>Bacteroidales</taxon>
        <taxon>Tannerellaceae</taxon>
        <taxon>Parabacteroides</taxon>
    </lineage>
</organism>
<dbReference type="PROSITE" id="PS51257">
    <property type="entry name" value="PROKAR_LIPOPROTEIN"/>
    <property type="match status" value="1"/>
</dbReference>
<keyword evidence="1" id="KW-0472">Membrane</keyword>
<sequence length="115" mass="12283">MGEPWCRYLHNVGIIVGCVCFISLTATCLERGLCRVSGFLAGSSFFVYAYHGMPLALAIKVVVRYLPPGSELEVIGLYLGSACVVIGIGLALYGGMRRCVPSFLLLITGGDSSHH</sequence>
<keyword evidence="1" id="KW-1133">Transmembrane helix</keyword>
<dbReference type="RefSeq" id="WP_154395046.1">
    <property type="nucleotide sequence ID" value="NZ_CP103079.1"/>
</dbReference>
<keyword evidence="1" id="KW-0812">Transmembrane</keyword>
<protein>
    <submittedName>
        <fullName evidence="2">Succinoglycan biosynthesis protein exoh</fullName>
    </submittedName>
</protein>
<proteinExistence type="predicted"/>
<dbReference type="EMBL" id="WKMY01000004">
    <property type="protein sequence ID" value="MRY93094.1"/>
    <property type="molecule type" value="Genomic_DNA"/>
</dbReference>
<accession>A0A7K0GTX8</accession>
<feature type="transmembrane region" description="Helical" evidence="1">
    <location>
        <begin position="45"/>
        <end position="63"/>
    </location>
</feature>
<name>A0A7K0GTX8_PARDI</name>
<dbReference type="Proteomes" id="UP000461276">
    <property type="component" value="Unassembled WGS sequence"/>
</dbReference>
<evidence type="ECO:0000313" key="2">
    <source>
        <dbReference type="EMBL" id="MRY93094.1"/>
    </source>
</evidence>
<evidence type="ECO:0000256" key="1">
    <source>
        <dbReference type="SAM" id="Phobius"/>
    </source>
</evidence>
<gene>
    <name evidence="2" type="ORF">GKD67_07625</name>
</gene>
<evidence type="ECO:0000313" key="3">
    <source>
        <dbReference type="Proteomes" id="UP000461276"/>
    </source>
</evidence>
<comment type="caution">
    <text evidence="2">The sequence shown here is derived from an EMBL/GenBank/DDBJ whole genome shotgun (WGS) entry which is preliminary data.</text>
</comment>
<reference evidence="2 3" key="1">
    <citation type="journal article" date="2019" name="Nat. Med.">
        <title>A library of human gut bacterial isolates paired with longitudinal multiomics data enables mechanistic microbiome research.</title>
        <authorList>
            <person name="Poyet M."/>
            <person name="Groussin M."/>
            <person name="Gibbons S.M."/>
            <person name="Avila-Pacheco J."/>
            <person name="Jiang X."/>
            <person name="Kearney S.M."/>
            <person name="Perrotta A.R."/>
            <person name="Berdy B."/>
            <person name="Zhao S."/>
            <person name="Lieberman T.D."/>
            <person name="Swanson P.K."/>
            <person name="Smith M."/>
            <person name="Roesemann S."/>
            <person name="Alexander J.E."/>
            <person name="Rich S.A."/>
            <person name="Livny J."/>
            <person name="Vlamakis H."/>
            <person name="Clish C."/>
            <person name="Bullock K."/>
            <person name="Deik A."/>
            <person name="Scott J."/>
            <person name="Pierce K.A."/>
            <person name="Xavier R.J."/>
            <person name="Alm E.J."/>
        </authorList>
    </citation>
    <scope>NUCLEOTIDE SEQUENCE [LARGE SCALE GENOMIC DNA]</scope>
    <source>
        <strain evidence="2 3">BIOML-A9</strain>
    </source>
</reference>
<dbReference type="AlphaFoldDB" id="A0A7K0GTX8"/>